<dbReference type="Pfam" id="PF00107">
    <property type="entry name" value="ADH_zinc_N"/>
    <property type="match status" value="1"/>
</dbReference>
<keyword evidence="4 7" id="KW-0862">Zinc</keyword>
<keyword evidence="3 7" id="KW-0479">Metal-binding</keyword>
<dbReference type="CDD" id="cd08296">
    <property type="entry name" value="CAD_like"/>
    <property type="match status" value="1"/>
</dbReference>
<dbReference type="FunFam" id="3.40.50.720:FF:000039">
    <property type="entry name" value="Alcohol dehydrogenase AdhP"/>
    <property type="match status" value="1"/>
</dbReference>
<dbReference type="SUPFAM" id="SSF51735">
    <property type="entry name" value="NAD(P)-binding Rossmann-fold domains"/>
    <property type="match status" value="1"/>
</dbReference>
<dbReference type="PANTHER" id="PTHR42940">
    <property type="entry name" value="ALCOHOL DEHYDROGENASE 1-RELATED"/>
    <property type="match status" value="1"/>
</dbReference>
<evidence type="ECO:0000313" key="10">
    <source>
        <dbReference type="Proteomes" id="UP001146351"/>
    </source>
</evidence>
<feature type="domain" description="Enoyl reductase (ER)" evidence="8">
    <location>
        <begin position="16"/>
        <end position="336"/>
    </location>
</feature>
<evidence type="ECO:0000256" key="2">
    <source>
        <dbReference type="ARBA" id="ARBA00008072"/>
    </source>
</evidence>
<dbReference type="SMART" id="SM00829">
    <property type="entry name" value="PKS_ER"/>
    <property type="match status" value="1"/>
</dbReference>
<proteinExistence type="inferred from homology"/>
<evidence type="ECO:0000313" key="9">
    <source>
        <dbReference type="EMBL" id="KAJ5171695.1"/>
    </source>
</evidence>
<dbReference type="InterPro" id="IPR013149">
    <property type="entry name" value="ADH-like_C"/>
</dbReference>
<evidence type="ECO:0000256" key="1">
    <source>
        <dbReference type="ARBA" id="ARBA00001947"/>
    </source>
</evidence>
<dbReference type="InterPro" id="IPR013154">
    <property type="entry name" value="ADH-like_N"/>
</dbReference>
<evidence type="ECO:0000256" key="5">
    <source>
        <dbReference type="ARBA" id="ARBA00023002"/>
    </source>
</evidence>
<dbReference type="SUPFAM" id="SSF50129">
    <property type="entry name" value="GroES-like"/>
    <property type="match status" value="1"/>
</dbReference>
<evidence type="ECO:0000256" key="3">
    <source>
        <dbReference type="ARBA" id="ARBA00022723"/>
    </source>
</evidence>
<dbReference type="InterPro" id="IPR011032">
    <property type="entry name" value="GroES-like_sf"/>
</dbReference>
<dbReference type="InterPro" id="IPR002328">
    <property type="entry name" value="ADH_Zn_CS"/>
</dbReference>
<dbReference type="GO" id="GO:0005737">
    <property type="term" value="C:cytoplasm"/>
    <property type="evidence" value="ECO:0007669"/>
    <property type="project" value="TreeGrafter"/>
</dbReference>
<keyword evidence="5" id="KW-0560">Oxidoreductase</keyword>
<dbReference type="Gene3D" id="3.40.50.720">
    <property type="entry name" value="NAD(P)-binding Rossmann-like Domain"/>
    <property type="match status" value="1"/>
</dbReference>
<reference evidence="9" key="2">
    <citation type="journal article" date="2023" name="IMA Fungus">
        <title>Comparative genomic study of the Penicillium genus elucidates a diverse pangenome and 15 lateral gene transfer events.</title>
        <authorList>
            <person name="Petersen C."/>
            <person name="Sorensen T."/>
            <person name="Nielsen M.R."/>
            <person name="Sondergaard T.E."/>
            <person name="Sorensen J.L."/>
            <person name="Fitzpatrick D.A."/>
            <person name="Frisvad J.C."/>
            <person name="Nielsen K.L."/>
        </authorList>
    </citation>
    <scope>NUCLEOTIDE SEQUENCE</scope>
    <source>
        <strain evidence="9">IBT 21917</strain>
    </source>
</reference>
<sequence>MSLPSFYKRAAFPEAGAPLTIQETELKAPGSGEVLVKIEACGVCGSDAFAQAYGTAGQFPAVPGHEFIGHIAAVGDQVSQWKVGDRVGGAWHAGHDGTCGACRKGHFQICDLGLVNGVTIPGGYAQYGLLRAEAAVRIPSHVDAAEYAPILCAGVTVFNSMRRMNIPPGSTVAVQGLGGLGHLAIQYARRFGFRVVAISRGPAKEPLVRQLGAHEYIDSSKEDAAEALKRLGGASMIVATASNAQVVSPLVNGLGPLGKLLILGVGGDVSLDTMTMVTRGLSVHGWPSGHALDSEEAIQFTELQDVKCLVERFPLDRANDAFNAMKEGTVRFRAVITME</sequence>
<evidence type="ECO:0000256" key="4">
    <source>
        <dbReference type="ARBA" id="ARBA00022833"/>
    </source>
</evidence>
<comment type="similarity">
    <text evidence="2 7">Belongs to the zinc-containing alcohol dehydrogenase family.</text>
</comment>
<dbReference type="Proteomes" id="UP001146351">
    <property type="component" value="Unassembled WGS sequence"/>
</dbReference>
<dbReference type="InterPro" id="IPR020843">
    <property type="entry name" value="ER"/>
</dbReference>
<dbReference type="InterPro" id="IPR036291">
    <property type="entry name" value="NAD(P)-bd_dom_sf"/>
</dbReference>
<dbReference type="EMBL" id="JAPQKO010000003">
    <property type="protein sequence ID" value="KAJ5171695.1"/>
    <property type="molecule type" value="Genomic_DNA"/>
</dbReference>
<dbReference type="PROSITE" id="PS00059">
    <property type="entry name" value="ADH_ZINC"/>
    <property type="match status" value="1"/>
</dbReference>
<evidence type="ECO:0000259" key="8">
    <source>
        <dbReference type="SMART" id="SM00829"/>
    </source>
</evidence>
<dbReference type="GO" id="GO:0004022">
    <property type="term" value="F:alcohol dehydrogenase (NAD+) activity"/>
    <property type="evidence" value="ECO:0007669"/>
    <property type="project" value="TreeGrafter"/>
</dbReference>
<organism evidence="9 10">
    <name type="scientific">Penicillium capsulatum</name>
    <dbReference type="NCBI Taxonomy" id="69766"/>
    <lineage>
        <taxon>Eukaryota</taxon>
        <taxon>Fungi</taxon>
        <taxon>Dikarya</taxon>
        <taxon>Ascomycota</taxon>
        <taxon>Pezizomycotina</taxon>
        <taxon>Eurotiomycetes</taxon>
        <taxon>Eurotiomycetidae</taxon>
        <taxon>Eurotiales</taxon>
        <taxon>Aspergillaceae</taxon>
        <taxon>Penicillium</taxon>
    </lineage>
</organism>
<evidence type="ECO:0000256" key="6">
    <source>
        <dbReference type="ARBA" id="ARBA00023027"/>
    </source>
</evidence>
<dbReference type="AlphaFoldDB" id="A0A9W9IA77"/>
<dbReference type="OrthoDB" id="1560166at2759"/>
<gene>
    <name evidence="9" type="ORF">N7492_004288</name>
</gene>
<comment type="cofactor">
    <cofactor evidence="1 7">
        <name>Zn(2+)</name>
        <dbReference type="ChEBI" id="CHEBI:29105"/>
    </cofactor>
</comment>
<name>A0A9W9IA77_9EURO</name>
<evidence type="ECO:0000256" key="7">
    <source>
        <dbReference type="RuleBase" id="RU361277"/>
    </source>
</evidence>
<keyword evidence="6" id="KW-0520">NAD</keyword>
<protein>
    <submittedName>
        <fullName evidence="9">Alcohol dehydrogenase</fullName>
    </submittedName>
</protein>
<dbReference type="Gene3D" id="3.90.180.10">
    <property type="entry name" value="Medium-chain alcohol dehydrogenases, catalytic domain"/>
    <property type="match status" value="1"/>
</dbReference>
<comment type="caution">
    <text evidence="9">The sequence shown here is derived from an EMBL/GenBank/DDBJ whole genome shotgun (WGS) entry which is preliminary data.</text>
</comment>
<dbReference type="Pfam" id="PF08240">
    <property type="entry name" value="ADH_N"/>
    <property type="match status" value="1"/>
</dbReference>
<dbReference type="PANTHER" id="PTHR42940:SF7">
    <property type="entry name" value="ALCOHOL DEHYDROGENASE-LIKE N-TERMINAL DOMAIN-CONTAINING PROTEIN"/>
    <property type="match status" value="1"/>
</dbReference>
<reference evidence="9" key="1">
    <citation type="submission" date="2022-11" db="EMBL/GenBank/DDBJ databases">
        <authorList>
            <person name="Petersen C."/>
        </authorList>
    </citation>
    <scope>NUCLEOTIDE SEQUENCE</scope>
    <source>
        <strain evidence="9">IBT 21917</strain>
    </source>
</reference>
<dbReference type="GO" id="GO:0008270">
    <property type="term" value="F:zinc ion binding"/>
    <property type="evidence" value="ECO:0007669"/>
    <property type="project" value="InterPro"/>
</dbReference>
<keyword evidence="10" id="KW-1185">Reference proteome</keyword>
<accession>A0A9W9IA77</accession>